<name>A0AAY5EIV3_ELEEL</name>
<dbReference type="InterPro" id="IPR043136">
    <property type="entry name" value="B30.2/SPRY_sf"/>
</dbReference>
<evidence type="ECO:0000259" key="9">
    <source>
        <dbReference type="PROSITE" id="PS50837"/>
    </source>
</evidence>
<evidence type="ECO:0000259" key="8">
    <source>
        <dbReference type="PROSITE" id="PS50824"/>
    </source>
</evidence>
<dbReference type="InterPro" id="IPR032675">
    <property type="entry name" value="LRR_dom_sf"/>
</dbReference>
<dbReference type="FunFam" id="3.80.10.10:FF:000100">
    <property type="entry name" value="Si:dkey-11n14.1"/>
    <property type="match status" value="1"/>
</dbReference>
<evidence type="ECO:0000256" key="4">
    <source>
        <dbReference type="ARBA" id="ARBA00022737"/>
    </source>
</evidence>
<evidence type="ECO:0000256" key="5">
    <source>
        <dbReference type="ARBA" id="ARBA00022741"/>
    </source>
</evidence>
<dbReference type="SMART" id="SM00449">
    <property type="entry name" value="SPRY"/>
    <property type="match status" value="1"/>
</dbReference>
<keyword evidence="2" id="KW-0963">Cytoplasm</keyword>
<dbReference type="InterPro" id="IPR001611">
    <property type="entry name" value="Leu-rich_rpt"/>
</dbReference>
<sequence>MSISKLLLDILEELKIEDLKKFQWHLINSVEDDKRIPKSHLENTDRLDTVDKMVQKYGPNGAVEITLAILKKMNLNHLAAPLRTKHSENKAECDRVPIKDTYTEVYMIKGCTGGVNTKHEVRQVEEFCSKTETAVTLSDLFKVQSTENKHGTKVLTLGIAGVGKTVSVYKFILDWAEEKCNQDIDFIMYLPFRELNLIKDKKYNLSELLCYFHNELSGYEKEILNEKHRLLFILDGLDESKIPLDHYQKKVSIVTKKTSLDRLITNLINGELLPSAHLWITSRPSAVNKINYQYFNPVTEIRGFNDPQKEEYFRKRIRDQDQATTILSHIKTARSLYILCHIPVLCRISATVFQEILKNGADMKNAPTTLTEMYLHFLLFFTEQMTENYSIRQSTDNAGSSETRRAKVLDIVKLGKFAFHLLQKGQLLFYENDLKECGIDFQEALMYSGICTQIFKLGRKIYSFVHLSFQEFLAAVFVYLTLRDEGNPLLKTPLEKMKCLKHTLCDLLKTEVDKAMRSKNGHLDIFLRFLLGLSLESNQTLLSSLHPELEIRAESLEEIVNYIKKIINRSKSFEKTFNLFHCLSELNDNSLTSEIQNFLHSGDLATQTLSSAQCSALVFVLVRSEEIQEKFELKKFRPSDKGLKGLLPVVKNTRRALLSGCGLTEESCKSLTSILQLKSSTLIKLEMNNNDLQDSGVNHLCAGLKSPHCKLEILRLSGCGLTEESCKSLASVLQTENSTLRELEMNNNNLQDSGLLIHHPLTELHYLLYLLFYRLSGCGLTEESCKSLTSVLQTENSLRELEMNNNDLQNSGVEKLCAGLKSSHCKLEILRLSGCLVTKEGCSSLASALRSNPSHLKELDLTYNHPGESGVKLLCARLEDSHCKLDTLRVEHAGEIRIKPGLRKYVCDLTLDPNTAHTRLSLPEGNRKVTCVWEQQSYPEHPERFDHWYQVLCRESLTGRCYWEVEWSGRGADISVTYKGISRKGVSGDCEFGCNVKSWRLSCSNNRYTVTHNKKKTVISATSSSNRVGVYLDWPAGTLSFYSVSSHTHTYTHLHTIHSTFTEPLYAGFGLWGSDSSVCVCKVE</sequence>
<dbReference type="Ensembl" id="ENSEEET00000058243.1">
    <property type="protein sequence ID" value="ENSEEEP00000056838.1"/>
    <property type="gene ID" value="ENSEEEG00000025004.1"/>
</dbReference>
<dbReference type="SUPFAM" id="SSF47986">
    <property type="entry name" value="DEATH domain"/>
    <property type="match status" value="1"/>
</dbReference>
<protein>
    <recommendedName>
        <fullName evidence="12">B30.2/SPRY domain-containing protein</fullName>
    </recommendedName>
</protein>
<feature type="domain" description="B30.2/SPRY" evidence="7">
    <location>
        <begin position="889"/>
        <end position="1084"/>
    </location>
</feature>
<evidence type="ECO:0000256" key="1">
    <source>
        <dbReference type="ARBA" id="ARBA00004496"/>
    </source>
</evidence>
<feature type="domain" description="Pyrin" evidence="8">
    <location>
        <begin position="1"/>
        <end position="88"/>
    </location>
</feature>
<reference evidence="10" key="3">
    <citation type="submission" date="2025-09" db="UniProtKB">
        <authorList>
            <consortium name="Ensembl"/>
        </authorList>
    </citation>
    <scope>IDENTIFICATION</scope>
</reference>
<dbReference type="AlphaFoldDB" id="A0AAY5EIV3"/>
<dbReference type="SMART" id="SM01289">
    <property type="entry name" value="PYRIN"/>
    <property type="match status" value="1"/>
</dbReference>
<dbReference type="InterPro" id="IPR011029">
    <property type="entry name" value="DEATH-like_dom_sf"/>
</dbReference>
<dbReference type="Pfam" id="PF00622">
    <property type="entry name" value="SPRY"/>
    <property type="match status" value="1"/>
</dbReference>
<reference evidence="10" key="2">
    <citation type="submission" date="2025-08" db="UniProtKB">
        <authorList>
            <consortium name="Ensembl"/>
        </authorList>
    </citation>
    <scope>IDENTIFICATION</scope>
</reference>
<dbReference type="InterPro" id="IPR051261">
    <property type="entry name" value="NLR"/>
</dbReference>
<dbReference type="SUPFAM" id="SSF52047">
    <property type="entry name" value="RNI-like"/>
    <property type="match status" value="1"/>
</dbReference>
<feature type="domain" description="NACHT" evidence="9">
    <location>
        <begin position="152"/>
        <end position="286"/>
    </location>
</feature>
<dbReference type="Pfam" id="PF17779">
    <property type="entry name" value="WHD_NOD2"/>
    <property type="match status" value="1"/>
</dbReference>
<dbReference type="SMART" id="SM00589">
    <property type="entry name" value="PRY"/>
    <property type="match status" value="1"/>
</dbReference>
<comment type="subcellular location">
    <subcellularLocation>
        <location evidence="1">Cytoplasm</location>
    </subcellularLocation>
</comment>
<dbReference type="Pfam" id="PF02758">
    <property type="entry name" value="PYRIN"/>
    <property type="match status" value="1"/>
</dbReference>
<dbReference type="Pfam" id="PF17776">
    <property type="entry name" value="NLRC4_HD2"/>
    <property type="match status" value="1"/>
</dbReference>
<dbReference type="PROSITE" id="PS50188">
    <property type="entry name" value="B302_SPRY"/>
    <property type="match status" value="1"/>
</dbReference>
<dbReference type="Gene3D" id="2.60.120.920">
    <property type="match status" value="1"/>
</dbReference>
<dbReference type="SUPFAM" id="SSF49899">
    <property type="entry name" value="Concanavalin A-like lectins/glucanases"/>
    <property type="match status" value="1"/>
</dbReference>
<dbReference type="InterPro" id="IPR003877">
    <property type="entry name" value="SPRY_dom"/>
</dbReference>
<dbReference type="Pfam" id="PF13516">
    <property type="entry name" value="LRR_6"/>
    <property type="match status" value="4"/>
</dbReference>
<dbReference type="SMART" id="SM01288">
    <property type="entry name" value="FISNA"/>
    <property type="match status" value="1"/>
</dbReference>
<dbReference type="FunFam" id="3.40.50.300:FF:000210">
    <property type="entry name" value="Si:dkey-16p6.1"/>
    <property type="match status" value="1"/>
</dbReference>
<evidence type="ECO:0000256" key="2">
    <source>
        <dbReference type="ARBA" id="ARBA00022490"/>
    </source>
</evidence>
<dbReference type="PANTHER" id="PTHR24106">
    <property type="entry name" value="NACHT, LRR AND CARD DOMAINS-CONTAINING"/>
    <property type="match status" value="1"/>
</dbReference>
<dbReference type="InterPro" id="IPR041075">
    <property type="entry name" value="NOD1/2_WH"/>
</dbReference>
<proteinExistence type="predicted"/>
<dbReference type="GeneTree" id="ENSGT01150000286911"/>
<reference evidence="10 11" key="1">
    <citation type="submission" date="2020-05" db="EMBL/GenBank/DDBJ databases">
        <title>Electrophorus electricus (electric eel) genome, fEleEle1, primary haplotype.</title>
        <authorList>
            <person name="Myers G."/>
            <person name="Meyer A."/>
            <person name="Fedrigo O."/>
            <person name="Formenti G."/>
            <person name="Rhie A."/>
            <person name="Tracey A."/>
            <person name="Sims Y."/>
            <person name="Jarvis E.D."/>
        </authorList>
    </citation>
    <scope>NUCLEOTIDE SEQUENCE [LARGE SCALE GENOMIC DNA]</scope>
</reference>
<accession>A0AAY5EIV3</accession>
<evidence type="ECO:0000256" key="6">
    <source>
        <dbReference type="ARBA" id="ARBA00022840"/>
    </source>
</evidence>
<dbReference type="InterPro" id="IPR004020">
    <property type="entry name" value="DAPIN"/>
</dbReference>
<dbReference type="InterPro" id="IPR007111">
    <property type="entry name" value="NACHT_NTPase"/>
</dbReference>
<dbReference type="Pfam" id="PF13765">
    <property type="entry name" value="PRY"/>
    <property type="match status" value="1"/>
</dbReference>
<dbReference type="PROSITE" id="PS50837">
    <property type="entry name" value="NACHT"/>
    <property type="match status" value="1"/>
</dbReference>
<dbReference type="InterPro" id="IPR029495">
    <property type="entry name" value="NACHT-assoc"/>
</dbReference>
<dbReference type="SMART" id="SM00368">
    <property type="entry name" value="LRR_RI"/>
    <property type="match status" value="7"/>
</dbReference>
<evidence type="ECO:0008006" key="12">
    <source>
        <dbReference type="Google" id="ProtNLM"/>
    </source>
</evidence>
<dbReference type="InterPro" id="IPR041267">
    <property type="entry name" value="NLRP_HD2"/>
</dbReference>
<evidence type="ECO:0000313" key="10">
    <source>
        <dbReference type="Ensembl" id="ENSEEEP00000056838.1"/>
    </source>
</evidence>
<dbReference type="InterPro" id="IPR013320">
    <property type="entry name" value="ConA-like_dom_sf"/>
</dbReference>
<dbReference type="InterPro" id="IPR003879">
    <property type="entry name" value="Butyrophylin_SPRY"/>
</dbReference>
<dbReference type="GO" id="GO:0005524">
    <property type="term" value="F:ATP binding"/>
    <property type="evidence" value="ECO:0007669"/>
    <property type="project" value="UniProtKB-KW"/>
</dbReference>
<dbReference type="GO" id="GO:0005737">
    <property type="term" value="C:cytoplasm"/>
    <property type="evidence" value="ECO:0007669"/>
    <property type="project" value="UniProtKB-SubCell"/>
</dbReference>
<dbReference type="InterPro" id="IPR006574">
    <property type="entry name" value="PRY"/>
</dbReference>
<dbReference type="Pfam" id="PF05729">
    <property type="entry name" value="NACHT"/>
    <property type="match status" value="1"/>
</dbReference>
<dbReference type="InterPro" id="IPR001870">
    <property type="entry name" value="B30.2/SPRY"/>
</dbReference>
<dbReference type="PRINTS" id="PR01407">
    <property type="entry name" value="BUTYPHLNCDUF"/>
</dbReference>
<evidence type="ECO:0000313" key="11">
    <source>
        <dbReference type="Proteomes" id="UP000314983"/>
    </source>
</evidence>
<keyword evidence="6" id="KW-0067">ATP-binding</keyword>
<organism evidence="10 11">
    <name type="scientific">Electrophorus electricus</name>
    <name type="common">Electric eel</name>
    <name type="synonym">Gymnotus electricus</name>
    <dbReference type="NCBI Taxonomy" id="8005"/>
    <lineage>
        <taxon>Eukaryota</taxon>
        <taxon>Metazoa</taxon>
        <taxon>Chordata</taxon>
        <taxon>Craniata</taxon>
        <taxon>Vertebrata</taxon>
        <taxon>Euteleostomi</taxon>
        <taxon>Actinopterygii</taxon>
        <taxon>Neopterygii</taxon>
        <taxon>Teleostei</taxon>
        <taxon>Ostariophysi</taxon>
        <taxon>Gymnotiformes</taxon>
        <taxon>Gymnotoidei</taxon>
        <taxon>Gymnotidae</taxon>
        <taxon>Electrophorus</taxon>
    </lineage>
</organism>
<dbReference type="FunFam" id="2.60.120.920:FF:000037">
    <property type="entry name" value="Si:dkey-191j3.2"/>
    <property type="match status" value="1"/>
</dbReference>
<dbReference type="InterPro" id="IPR027417">
    <property type="entry name" value="P-loop_NTPase"/>
</dbReference>
<dbReference type="CDD" id="cd16040">
    <property type="entry name" value="SPRY_PRY_SNTX"/>
    <property type="match status" value="1"/>
</dbReference>
<dbReference type="Gene3D" id="3.80.10.10">
    <property type="entry name" value="Ribonuclease Inhibitor"/>
    <property type="match status" value="2"/>
</dbReference>
<gene>
    <name evidence="10" type="primary">LOC113568021</name>
</gene>
<evidence type="ECO:0000259" key="7">
    <source>
        <dbReference type="PROSITE" id="PS50188"/>
    </source>
</evidence>
<keyword evidence="3" id="KW-0433">Leucine-rich repeat</keyword>
<evidence type="ECO:0000256" key="3">
    <source>
        <dbReference type="ARBA" id="ARBA00022614"/>
    </source>
</evidence>
<keyword evidence="4" id="KW-0677">Repeat</keyword>
<dbReference type="SUPFAM" id="SSF52540">
    <property type="entry name" value="P-loop containing nucleoside triphosphate hydrolases"/>
    <property type="match status" value="1"/>
</dbReference>
<dbReference type="PROSITE" id="PS50824">
    <property type="entry name" value="DAPIN"/>
    <property type="match status" value="1"/>
</dbReference>
<dbReference type="CDD" id="cd08321">
    <property type="entry name" value="Pyrin_ASC-like"/>
    <property type="match status" value="1"/>
</dbReference>
<dbReference type="Proteomes" id="UP000314983">
    <property type="component" value="Chromosome 5"/>
</dbReference>
<dbReference type="Gene3D" id="3.40.50.300">
    <property type="entry name" value="P-loop containing nucleotide triphosphate hydrolases"/>
    <property type="match status" value="1"/>
</dbReference>
<keyword evidence="5" id="KW-0547">Nucleotide-binding</keyword>
<dbReference type="Pfam" id="PF14484">
    <property type="entry name" value="FISNA"/>
    <property type="match status" value="1"/>
</dbReference>
<keyword evidence="11" id="KW-1185">Reference proteome</keyword>